<feature type="signal peptide" evidence="1">
    <location>
        <begin position="1"/>
        <end position="24"/>
    </location>
</feature>
<evidence type="ECO:0000313" key="2">
    <source>
        <dbReference type="EMBL" id="KAG7447577.1"/>
    </source>
</evidence>
<dbReference type="EMBL" id="MU250531">
    <property type="protein sequence ID" value="KAG7447577.1"/>
    <property type="molecule type" value="Genomic_DNA"/>
</dbReference>
<dbReference type="AlphaFoldDB" id="A0A9P8AV54"/>
<gene>
    <name evidence="2" type="ORF">BT62DRAFT_782348</name>
</gene>
<sequence length="180" mass="20289">MRLFSACLFFITWTLYLCLGGCRPFQLQPRVHQYAIGDKITIKVKPTTLGVRIGIGTPKYKEYECTVIEGRDGVVCRLYTQSQWAVAKYNKPVESDRNALDQAIPFGEEVAGLKDVGLYIKTLTAFDGKKWMVMKNVEIGPPEMVLPKHVIDQVTSKQECLAVVINLQVRAAEMIEFGSR</sequence>
<protein>
    <submittedName>
        <fullName evidence="2">Uncharacterized protein</fullName>
    </submittedName>
</protein>
<keyword evidence="1" id="KW-0732">Signal</keyword>
<dbReference type="GeneID" id="66104558"/>
<feature type="chain" id="PRO_5040276943" evidence="1">
    <location>
        <begin position="25"/>
        <end position="180"/>
    </location>
</feature>
<proteinExistence type="predicted"/>
<dbReference type="Proteomes" id="UP000812287">
    <property type="component" value="Unassembled WGS sequence"/>
</dbReference>
<evidence type="ECO:0000313" key="3">
    <source>
        <dbReference type="Proteomes" id="UP000812287"/>
    </source>
</evidence>
<keyword evidence="3" id="KW-1185">Reference proteome</keyword>
<reference evidence="2" key="1">
    <citation type="submission" date="2020-11" db="EMBL/GenBank/DDBJ databases">
        <title>Adaptations for nitrogen fixation in a non-lichenized fungal sporocarp promotes dispersal by wood-feeding termites.</title>
        <authorList>
            <consortium name="DOE Joint Genome Institute"/>
            <person name="Koch R.A."/>
            <person name="Yoon G."/>
            <person name="Arayal U."/>
            <person name="Lail K."/>
            <person name="Amirebrahimi M."/>
            <person name="Labutti K."/>
            <person name="Lipzen A."/>
            <person name="Riley R."/>
            <person name="Barry K."/>
            <person name="Henrissat B."/>
            <person name="Grigoriev I.V."/>
            <person name="Herr J.R."/>
            <person name="Aime M.C."/>
        </authorList>
    </citation>
    <scope>NUCLEOTIDE SEQUENCE</scope>
    <source>
        <strain evidence="2">MCA 3950</strain>
    </source>
</reference>
<name>A0A9P8AV54_9AGAR</name>
<evidence type="ECO:0000256" key="1">
    <source>
        <dbReference type="SAM" id="SignalP"/>
    </source>
</evidence>
<dbReference type="OrthoDB" id="2882595at2759"/>
<accession>A0A9P8AV54</accession>
<dbReference type="RefSeq" id="XP_043041077.1">
    <property type="nucleotide sequence ID" value="XM_043182262.1"/>
</dbReference>
<organism evidence="2 3">
    <name type="scientific">Guyanagaster necrorhizus</name>
    <dbReference type="NCBI Taxonomy" id="856835"/>
    <lineage>
        <taxon>Eukaryota</taxon>
        <taxon>Fungi</taxon>
        <taxon>Dikarya</taxon>
        <taxon>Basidiomycota</taxon>
        <taxon>Agaricomycotina</taxon>
        <taxon>Agaricomycetes</taxon>
        <taxon>Agaricomycetidae</taxon>
        <taxon>Agaricales</taxon>
        <taxon>Marasmiineae</taxon>
        <taxon>Physalacriaceae</taxon>
        <taxon>Guyanagaster</taxon>
    </lineage>
</organism>
<comment type="caution">
    <text evidence="2">The sequence shown here is derived from an EMBL/GenBank/DDBJ whole genome shotgun (WGS) entry which is preliminary data.</text>
</comment>